<evidence type="ECO:0000313" key="2">
    <source>
        <dbReference type="Proteomes" id="UP001177670"/>
    </source>
</evidence>
<dbReference type="EMBL" id="JAHYIQ010000004">
    <property type="protein sequence ID" value="KAK1132625.1"/>
    <property type="molecule type" value="Genomic_DNA"/>
</dbReference>
<proteinExistence type="predicted"/>
<evidence type="ECO:0000313" key="1">
    <source>
        <dbReference type="EMBL" id="KAK1132625.1"/>
    </source>
</evidence>
<reference evidence="1" key="1">
    <citation type="submission" date="2021-10" db="EMBL/GenBank/DDBJ databases">
        <title>Melipona bicolor Genome sequencing and assembly.</title>
        <authorList>
            <person name="Araujo N.S."/>
            <person name="Arias M.C."/>
        </authorList>
    </citation>
    <scope>NUCLEOTIDE SEQUENCE</scope>
    <source>
        <strain evidence="1">USP_2M_L1-L4_2017</strain>
        <tissue evidence="1">Whole body</tissue>
    </source>
</reference>
<gene>
    <name evidence="1" type="ORF">K0M31_014010</name>
</gene>
<organism evidence="1 2">
    <name type="scientific">Melipona bicolor</name>
    <dbReference type="NCBI Taxonomy" id="60889"/>
    <lineage>
        <taxon>Eukaryota</taxon>
        <taxon>Metazoa</taxon>
        <taxon>Ecdysozoa</taxon>
        <taxon>Arthropoda</taxon>
        <taxon>Hexapoda</taxon>
        <taxon>Insecta</taxon>
        <taxon>Pterygota</taxon>
        <taxon>Neoptera</taxon>
        <taxon>Endopterygota</taxon>
        <taxon>Hymenoptera</taxon>
        <taxon>Apocrita</taxon>
        <taxon>Aculeata</taxon>
        <taxon>Apoidea</taxon>
        <taxon>Anthophila</taxon>
        <taxon>Apidae</taxon>
        <taxon>Melipona</taxon>
    </lineage>
</organism>
<dbReference type="Proteomes" id="UP001177670">
    <property type="component" value="Unassembled WGS sequence"/>
</dbReference>
<keyword evidence="2" id="KW-1185">Reference proteome</keyword>
<dbReference type="AlphaFoldDB" id="A0AA40G7Y7"/>
<sequence>MKPDSQIAKIQYPSTIDFSFQGLYLKTTKNSPISNLSFYFNDLSLSLITNWYTLPSAWHPHSTKRFVLRERPVAFLVPVVFSPPSSATYLSARSNHIVHGDKQRKTAVRERDEEKWHEGWHVGEEAEASVAKAVVEVKGVCVLAMEGDDAWVGSSARGSLRRDIRRLLVVVIARWSWWYYHGRTLEEKDAEGGGKGRA</sequence>
<accession>A0AA40G7Y7</accession>
<comment type="caution">
    <text evidence="1">The sequence shown here is derived from an EMBL/GenBank/DDBJ whole genome shotgun (WGS) entry which is preliminary data.</text>
</comment>
<name>A0AA40G7Y7_9HYME</name>
<protein>
    <submittedName>
        <fullName evidence="1">Uncharacterized protein</fullName>
    </submittedName>
</protein>